<dbReference type="RefSeq" id="WP_075776678.1">
    <property type="nucleotide sequence ID" value="NZ_CP019437.1"/>
</dbReference>
<feature type="domain" description="PAS" evidence="2">
    <location>
        <begin position="160"/>
        <end position="229"/>
    </location>
</feature>
<evidence type="ECO:0000313" key="3">
    <source>
        <dbReference type="EMBL" id="AQS46759.1"/>
    </source>
</evidence>
<keyword evidence="1" id="KW-1133">Transmembrane helix</keyword>
<keyword evidence="4" id="KW-1185">Reference proteome</keyword>
<dbReference type="InterPro" id="IPR000014">
    <property type="entry name" value="PAS"/>
</dbReference>
<dbReference type="SUPFAM" id="SSF55785">
    <property type="entry name" value="PYP-like sensor domain (PAS domain)"/>
    <property type="match status" value="2"/>
</dbReference>
<feature type="transmembrane region" description="Helical" evidence="1">
    <location>
        <begin position="6"/>
        <end position="30"/>
    </location>
</feature>
<proteinExistence type="predicted"/>
<evidence type="ECO:0000313" key="4">
    <source>
        <dbReference type="Proteomes" id="UP000185622"/>
    </source>
</evidence>
<accession>A0ABM6IDE8</accession>
<dbReference type="SMART" id="SM00091">
    <property type="entry name" value="PAS"/>
    <property type="match status" value="3"/>
</dbReference>
<protein>
    <recommendedName>
        <fullName evidence="2">PAS domain-containing protein</fullName>
    </recommendedName>
</protein>
<dbReference type="Pfam" id="PF12860">
    <property type="entry name" value="PAS_7"/>
    <property type="match status" value="1"/>
</dbReference>
<dbReference type="EMBL" id="CP019437">
    <property type="protein sequence ID" value="AQS46759.1"/>
    <property type="molecule type" value="Genomic_DNA"/>
</dbReference>
<dbReference type="InterPro" id="IPR035965">
    <property type="entry name" value="PAS-like_dom_sf"/>
</dbReference>
<reference evidence="3 4" key="1">
    <citation type="submission" date="2017-01" db="EMBL/GenBank/DDBJ databases">
        <title>The complete genome sequence of a sulfur-oxidizing marine bacterium Thioclava sp. 25B10_4T.</title>
        <authorList>
            <person name="Liu Y."/>
            <person name="Lai Q."/>
            <person name="Shao Z."/>
        </authorList>
    </citation>
    <scope>NUCLEOTIDE SEQUENCE [LARGE SCALE GENOMIC DNA]</scope>
    <source>
        <strain evidence="3 4">25B10_4</strain>
    </source>
</reference>
<name>A0ABM6IDE8_9RHOB</name>
<keyword evidence="1" id="KW-0812">Transmembrane</keyword>
<organism evidence="3 4">
    <name type="scientific">Thioclava nitratireducens</name>
    <dbReference type="NCBI Taxonomy" id="1915078"/>
    <lineage>
        <taxon>Bacteria</taxon>
        <taxon>Pseudomonadati</taxon>
        <taxon>Pseudomonadota</taxon>
        <taxon>Alphaproteobacteria</taxon>
        <taxon>Rhodobacterales</taxon>
        <taxon>Paracoccaceae</taxon>
        <taxon>Thioclava</taxon>
    </lineage>
</organism>
<dbReference type="Proteomes" id="UP000185622">
    <property type="component" value="Chromosome"/>
</dbReference>
<sequence>MRTAWLEAAMIALTSVGAALVGLLLTWIAVGRGPRRKLTPAAREDVEEVALLFDDEALVDATPPARRLLETMPVGVTDWARFTAFAAPRFPEFQSRIARLSEFARLEMTETATRGEKPRLRLTAENLRGLARITLIDPEGEGQGQRVDNLSLRAMEDELEMMRATLDRSPVLIWRIEKNGELTWANRAYLLRAGAFDADEEGFGWPLPKLFTLPPDAFSGGGPHRLELTSPAPGASDVATWFDCHSVVLEGGTLHFALPAEAAVRAEQALRDFVQTLTKTFADLPTGLAIFDRDRQLRLFNPALSDLLQLGPEFLATRPTLYAFLDRLRETKMVPEPKDYRSWRQEMTELERAAASGFHAETWNLPGGQTYRVTGRPHPDGAVAFLFEDISSEASLTRQFRGEIEMSQEILDRIGDAIAVFRPSGELAISNAAYGALWGVDPEATLGRVTLLDAVKQWQACAEPSAFWSWLQNLAREIGARENLTEEITLLDGRRVTCRLETLSGGAFLLRFAVVETSDTPPPRKAEAIIAQQG</sequence>
<feature type="domain" description="PAS" evidence="2">
    <location>
        <begin position="405"/>
        <end position="472"/>
    </location>
</feature>
<keyword evidence="1" id="KW-0472">Membrane</keyword>
<gene>
    <name evidence="3" type="ORF">BMG03_02255</name>
</gene>
<evidence type="ECO:0000256" key="1">
    <source>
        <dbReference type="SAM" id="Phobius"/>
    </source>
</evidence>
<evidence type="ECO:0000259" key="2">
    <source>
        <dbReference type="SMART" id="SM00091"/>
    </source>
</evidence>
<feature type="domain" description="PAS" evidence="2">
    <location>
        <begin position="275"/>
        <end position="342"/>
    </location>
</feature>